<comment type="caution">
    <text evidence="8">The sequence shown here is derived from an EMBL/GenBank/DDBJ whole genome shotgun (WGS) entry which is preliminary data.</text>
</comment>
<keyword evidence="2" id="KW-0378">Hydrolase</keyword>
<keyword evidence="9" id="KW-1185">Reference proteome</keyword>
<dbReference type="InterPro" id="IPR003495">
    <property type="entry name" value="CobW/HypB/UreG_nucleotide-bd"/>
</dbReference>
<evidence type="ECO:0000259" key="7">
    <source>
        <dbReference type="SMART" id="SM00833"/>
    </source>
</evidence>
<dbReference type="PANTHER" id="PTHR13748">
    <property type="entry name" value="COBW-RELATED"/>
    <property type="match status" value="1"/>
</dbReference>
<evidence type="ECO:0000256" key="2">
    <source>
        <dbReference type="ARBA" id="ARBA00022801"/>
    </source>
</evidence>
<dbReference type="Gene3D" id="3.40.50.300">
    <property type="entry name" value="P-loop containing nucleotide triphosphate hydrolases"/>
    <property type="match status" value="1"/>
</dbReference>
<dbReference type="Gene3D" id="3.30.1220.10">
    <property type="entry name" value="CobW-like, C-terminal domain"/>
    <property type="match status" value="1"/>
</dbReference>
<dbReference type="CDD" id="cd03112">
    <property type="entry name" value="CobW-like"/>
    <property type="match status" value="1"/>
</dbReference>
<dbReference type="GO" id="GO:0000166">
    <property type="term" value="F:nucleotide binding"/>
    <property type="evidence" value="ECO:0007669"/>
    <property type="project" value="UniProtKB-KW"/>
</dbReference>
<dbReference type="GO" id="GO:0005737">
    <property type="term" value="C:cytoplasm"/>
    <property type="evidence" value="ECO:0007669"/>
    <property type="project" value="TreeGrafter"/>
</dbReference>
<dbReference type="InterPro" id="IPR051316">
    <property type="entry name" value="Zinc-reg_GTPase_activator"/>
</dbReference>
<dbReference type="AlphaFoldDB" id="A0AAE3KA63"/>
<evidence type="ECO:0000313" key="8">
    <source>
        <dbReference type="EMBL" id="MCP1673144.1"/>
    </source>
</evidence>
<sequence>MTAPIPVTVITGFLGSGKTTLLGRLLSHSAMAGTAVIINEYGEVALDHWLVESGGEELITLGNGCVCCSLRGDLVSRFRRLLINAGSGQGPAFRRIVIETTGLADPAPIVHTLMQDPLLSERCVMDGIVTLVDAVHAAATLDAHPAAATQVAMADRILITKADLVAPAALAEVRCRVQAVNPSIAALPVEYGRVEPDAILHCGPGTGGVAALGRWLPGQTFAPLGESKGLPDRHRRAGIETLLLEPEAPVSRAALERFMDLLCETWGDRLLRCKGILAVTDDPTRPAVVHAVRHQRHPVGRLPAWPVDLQDSRLVCIGERLQEDWLRGLWASCAGG</sequence>
<evidence type="ECO:0000256" key="6">
    <source>
        <dbReference type="ARBA" id="ARBA00049117"/>
    </source>
</evidence>
<dbReference type="GO" id="GO:0016787">
    <property type="term" value="F:hydrolase activity"/>
    <property type="evidence" value="ECO:0007669"/>
    <property type="project" value="UniProtKB-KW"/>
</dbReference>
<organism evidence="8 9">
    <name type="scientific">Natronocella acetinitrilica</name>
    <dbReference type="NCBI Taxonomy" id="414046"/>
    <lineage>
        <taxon>Bacteria</taxon>
        <taxon>Pseudomonadati</taxon>
        <taxon>Pseudomonadota</taxon>
        <taxon>Gammaproteobacteria</taxon>
        <taxon>Chromatiales</taxon>
        <taxon>Ectothiorhodospiraceae</taxon>
        <taxon>Natronocella</taxon>
    </lineage>
</organism>
<dbReference type="EMBL" id="JALJXV010000001">
    <property type="protein sequence ID" value="MCP1673144.1"/>
    <property type="molecule type" value="Genomic_DNA"/>
</dbReference>
<keyword evidence="1" id="KW-0547">Nucleotide-binding</keyword>
<dbReference type="InterPro" id="IPR036627">
    <property type="entry name" value="CobW-likC_sf"/>
</dbReference>
<name>A0AAE3KA63_9GAMM</name>
<dbReference type="Proteomes" id="UP001205843">
    <property type="component" value="Unassembled WGS sequence"/>
</dbReference>
<reference evidence="8" key="1">
    <citation type="submission" date="2022-03" db="EMBL/GenBank/DDBJ databases">
        <title>Genomic Encyclopedia of Type Strains, Phase III (KMG-III): the genomes of soil and plant-associated and newly described type strains.</title>
        <authorList>
            <person name="Whitman W."/>
        </authorList>
    </citation>
    <scope>NUCLEOTIDE SEQUENCE</scope>
    <source>
        <strain evidence="8">ANL 6-2</strain>
    </source>
</reference>
<evidence type="ECO:0000256" key="1">
    <source>
        <dbReference type="ARBA" id="ARBA00022741"/>
    </source>
</evidence>
<evidence type="ECO:0000313" key="9">
    <source>
        <dbReference type="Proteomes" id="UP001205843"/>
    </source>
</evidence>
<dbReference type="Pfam" id="PF07683">
    <property type="entry name" value="CobW_C"/>
    <property type="match status" value="1"/>
</dbReference>
<comment type="catalytic activity">
    <reaction evidence="6">
        <text>GTP + H2O = GDP + phosphate + H(+)</text>
        <dbReference type="Rhea" id="RHEA:19669"/>
        <dbReference type="ChEBI" id="CHEBI:15377"/>
        <dbReference type="ChEBI" id="CHEBI:15378"/>
        <dbReference type="ChEBI" id="CHEBI:37565"/>
        <dbReference type="ChEBI" id="CHEBI:43474"/>
        <dbReference type="ChEBI" id="CHEBI:58189"/>
    </reaction>
    <physiologicalReaction direction="left-to-right" evidence="6">
        <dbReference type="Rhea" id="RHEA:19670"/>
    </physiologicalReaction>
</comment>
<feature type="domain" description="CobW C-terminal" evidence="7">
    <location>
        <begin position="239"/>
        <end position="334"/>
    </location>
</feature>
<keyword evidence="3" id="KW-0143">Chaperone</keyword>
<comment type="similarity">
    <text evidence="4">Belongs to the SIMIBI class G3E GTPase family. ZNG1 subfamily.</text>
</comment>
<dbReference type="InterPro" id="IPR027417">
    <property type="entry name" value="P-loop_NTPase"/>
</dbReference>
<gene>
    <name evidence="8" type="ORF">J2T57_000236</name>
</gene>
<evidence type="ECO:0000256" key="3">
    <source>
        <dbReference type="ARBA" id="ARBA00023186"/>
    </source>
</evidence>
<dbReference type="RefSeq" id="WP_253472990.1">
    <property type="nucleotide sequence ID" value="NZ_JALJXV010000001.1"/>
</dbReference>
<dbReference type="InterPro" id="IPR011629">
    <property type="entry name" value="CobW-like_C"/>
</dbReference>
<protein>
    <submittedName>
        <fullName evidence="8">G3E family GTPase</fullName>
    </submittedName>
</protein>
<dbReference type="SUPFAM" id="SSF52540">
    <property type="entry name" value="P-loop containing nucleoside triphosphate hydrolases"/>
    <property type="match status" value="1"/>
</dbReference>
<dbReference type="SMART" id="SM00833">
    <property type="entry name" value="CobW_C"/>
    <property type="match status" value="1"/>
</dbReference>
<evidence type="ECO:0000256" key="4">
    <source>
        <dbReference type="ARBA" id="ARBA00034320"/>
    </source>
</evidence>
<evidence type="ECO:0000256" key="5">
    <source>
        <dbReference type="ARBA" id="ARBA00045658"/>
    </source>
</evidence>
<proteinExistence type="inferred from homology"/>
<dbReference type="SUPFAM" id="SSF90002">
    <property type="entry name" value="Hypothetical protein YjiA, C-terminal domain"/>
    <property type="match status" value="1"/>
</dbReference>
<comment type="function">
    <text evidence="5">Zinc chaperone that directly transfers zinc cofactor to target proteins, thereby activating them. Zinc is transferred from the CXCC motif in the GTPase domain to the zinc binding site in target proteins in a process requiring GTP hydrolysis.</text>
</comment>
<dbReference type="PANTHER" id="PTHR13748:SF62">
    <property type="entry name" value="COBW DOMAIN-CONTAINING PROTEIN"/>
    <property type="match status" value="1"/>
</dbReference>
<dbReference type="Pfam" id="PF02492">
    <property type="entry name" value="cobW"/>
    <property type="match status" value="1"/>
</dbReference>
<accession>A0AAE3KA63</accession>